<sequence length="157" mass="16860">MRLIRTLPMLAAILAALPLVALASPPPSDWQNASVCNGKYSAQMKHTFYETATTAGVRSEAGVARNPFAQGSFPNPSYYLVEAEVSSRSDVHPNWVVDSRERDGYDSYSGEPVQVGTVVFKNAGCKLIGTARVSVQCPGSAAIETKTFTRTWDGCGL</sequence>
<feature type="chain" id="PRO_5043459779" description="Secreted protein" evidence="1">
    <location>
        <begin position="24"/>
        <end position="157"/>
    </location>
</feature>
<dbReference type="AlphaFoldDB" id="A0AAU9AG88"/>
<feature type="signal peptide" evidence="1">
    <location>
        <begin position="1"/>
        <end position="23"/>
    </location>
</feature>
<evidence type="ECO:0008006" key="4">
    <source>
        <dbReference type="Google" id="ProtNLM"/>
    </source>
</evidence>
<keyword evidence="1" id="KW-0732">Signal</keyword>
<evidence type="ECO:0000313" key="2">
    <source>
        <dbReference type="EMBL" id="BAV97247.1"/>
    </source>
</evidence>
<protein>
    <recommendedName>
        <fullName evidence="4">Secreted protein</fullName>
    </recommendedName>
</protein>
<dbReference type="KEGG" id="lem:LEN_1760"/>
<proteinExistence type="predicted"/>
<evidence type="ECO:0000313" key="3">
    <source>
        <dbReference type="Proteomes" id="UP000218824"/>
    </source>
</evidence>
<name>A0AAU9AG88_LYSEN</name>
<organism evidence="2 3">
    <name type="scientific">Lysobacter enzymogenes</name>
    <dbReference type="NCBI Taxonomy" id="69"/>
    <lineage>
        <taxon>Bacteria</taxon>
        <taxon>Pseudomonadati</taxon>
        <taxon>Pseudomonadota</taxon>
        <taxon>Gammaproteobacteria</taxon>
        <taxon>Lysobacterales</taxon>
        <taxon>Lysobacteraceae</taxon>
        <taxon>Lysobacter</taxon>
    </lineage>
</organism>
<dbReference type="EMBL" id="AP014940">
    <property type="protein sequence ID" value="BAV97247.1"/>
    <property type="molecule type" value="Genomic_DNA"/>
</dbReference>
<reference evidence="2 3" key="1">
    <citation type="journal article" date="2017" name="DNA Res.">
        <title>Complete genome sequence and expression profile of the commercial lytic enzyme producer Lysobacter enzymogenes M497-1.</title>
        <authorList>
            <person name="Takami H."/>
            <person name="Toyoda A."/>
            <person name="Uchiyama I."/>
            <person name="Itoh T."/>
            <person name="Takaki Y."/>
            <person name="Arai W."/>
            <person name="Nishi S."/>
            <person name="Kawai M."/>
            <person name="Shinya K."/>
            <person name="Ikeda H."/>
        </authorList>
    </citation>
    <scope>NUCLEOTIDE SEQUENCE [LARGE SCALE GENOMIC DNA]</scope>
    <source>
        <strain evidence="2 3">M497-1</strain>
    </source>
</reference>
<evidence type="ECO:0000256" key="1">
    <source>
        <dbReference type="SAM" id="SignalP"/>
    </source>
</evidence>
<gene>
    <name evidence="2" type="ORF">LEN_1760</name>
</gene>
<dbReference type="Proteomes" id="UP000218824">
    <property type="component" value="Chromosome"/>
</dbReference>
<accession>A0AAU9AG88</accession>